<dbReference type="PANTHER" id="PTHR48111">
    <property type="entry name" value="REGULATOR OF RPOS"/>
    <property type="match status" value="1"/>
</dbReference>
<feature type="domain" description="Response regulatory" evidence="6">
    <location>
        <begin position="2"/>
        <end position="116"/>
    </location>
</feature>
<dbReference type="Gene3D" id="6.10.250.690">
    <property type="match status" value="1"/>
</dbReference>
<evidence type="ECO:0000259" key="7">
    <source>
        <dbReference type="PROSITE" id="PS51755"/>
    </source>
</evidence>
<evidence type="ECO:0000256" key="2">
    <source>
        <dbReference type="ARBA" id="ARBA00023125"/>
    </source>
</evidence>
<keyword evidence="4" id="KW-0597">Phosphoprotein</keyword>
<dbReference type="Proteomes" id="UP000648984">
    <property type="component" value="Unassembled WGS sequence"/>
</dbReference>
<gene>
    <name evidence="8" type="ORF">GPA25_10705</name>
</gene>
<evidence type="ECO:0000313" key="9">
    <source>
        <dbReference type="Proteomes" id="UP000648984"/>
    </source>
</evidence>
<proteinExistence type="predicted"/>
<evidence type="ECO:0000256" key="3">
    <source>
        <dbReference type="ARBA" id="ARBA00023163"/>
    </source>
</evidence>
<evidence type="ECO:0000256" key="1">
    <source>
        <dbReference type="ARBA" id="ARBA00023015"/>
    </source>
</evidence>
<feature type="DNA-binding region" description="OmpR/PhoB-type" evidence="5">
    <location>
        <begin position="124"/>
        <end position="218"/>
    </location>
</feature>
<dbReference type="InterPro" id="IPR001867">
    <property type="entry name" value="OmpR/PhoB-type_DNA-bd"/>
</dbReference>
<keyword evidence="2 5" id="KW-0238">DNA-binding</keyword>
<dbReference type="Gene3D" id="3.40.50.2300">
    <property type="match status" value="1"/>
</dbReference>
<dbReference type="CDD" id="cd17624">
    <property type="entry name" value="REC_OmpR_PmrA-like"/>
    <property type="match status" value="1"/>
</dbReference>
<comment type="caution">
    <text evidence="8">The sequence shown here is derived from an EMBL/GenBank/DDBJ whole genome shotgun (WGS) entry which is preliminary data.</text>
</comment>
<dbReference type="RefSeq" id="WP_169260371.1">
    <property type="nucleotide sequence ID" value="NZ_WTVQ01000015.1"/>
</dbReference>
<evidence type="ECO:0000256" key="5">
    <source>
        <dbReference type="PROSITE-ProRule" id="PRU01091"/>
    </source>
</evidence>
<dbReference type="Pfam" id="PF00486">
    <property type="entry name" value="Trans_reg_C"/>
    <property type="match status" value="1"/>
</dbReference>
<dbReference type="Pfam" id="PF00072">
    <property type="entry name" value="Response_reg"/>
    <property type="match status" value="1"/>
</dbReference>
<dbReference type="SMART" id="SM00448">
    <property type="entry name" value="REC"/>
    <property type="match status" value="1"/>
</dbReference>
<dbReference type="PROSITE" id="PS51755">
    <property type="entry name" value="OMPR_PHOB"/>
    <property type="match status" value="1"/>
</dbReference>
<keyword evidence="3" id="KW-0804">Transcription</keyword>
<dbReference type="EMBL" id="WTVQ01000015">
    <property type="protein sequence ID" value="NMG75225.1"/>
    <property type="molecule type" value="Genomic_DNA"/>
</dbReference>
<dbReference type="InterPro" id="IPR011006">
    <property type="entry name" value="CheY-like_superfamily"/>
</dbReference>
<dbReference type="InterPro" id="IPR039420">
    <property type="entry name" value="WalR-like"/>
</dbReference>
<dbReference type="Gene3D" id="1.10.10.10">
    <property type="entry name" value="Winged helix-like DNA-binding domain superfamily/Winged helix DNA-binding domain"/>
    <property type="match status" value="1"/>
</dbReference>
<feature type="domain" description="OmpR/PhoB-type" evidence="7">
    <location>
        <begin position="124"/>
        <end position="218"/>
    </location>
</feature>
<dbReference type="PANTHER" id="PTHR48111:SF67">
    <property type="entry name" value="TRANSCRIPTIONAL REGULATORY PROTEIN TCTD"/>
    <property type="match status" value="1"/>
</dbReference>
<dbReference type="SUPFAM" id="SSF52172">
    <property type="entry name" value="CheY-like"/>
    <property type="match status" value="1"/>
</dbReference>
<protein>
    <submittedName>
        <fullName evidence="8">Response regulator</fullName>
    </submittedName>
</protein>
<keyword evidence="9" id="KW-1185">Reference proteome</keyword>
<keyword evidence="1" id="KW-0805">Transcription regulation</keyword>
<evidence type="ECO:0000256" key="4">
    <source>
        <dbReference type="PROSITE-ProRule" id="PRU00169"/>
    </source>
</evidence>
<feature type="modified residue" description="4-aspartylphosphate" evidence="4">
    <location>
        <position position="51"/>
    </location>
</feature>
<evidence type="ECO:0000313" key="8">
    <source>
        <dbReference type="EMBL" id="NMG75225.1"/>
    </source>
</evidence>
<organism evidence="8 9">
    <name type="scientific">Aromatoleum diolicum</name>
    <dbReference type="NCBI Taxonomy" id="75796"/>
    <lineage>
        <taxon>Bacteria</taxon>
        <taxon>Pseudomonadati</taxon>
        <taxon>Pseudomonadota</taxon>
        <taxon>Betaproteobacteria</taxon>
        <taxon>Rhodocyclales</taxon>
        <taxon>Rhodocyclaceae</taxon>
        <taxon>Aromatoleum</taxon>
    </lineage>
</organism>
<name>A0ABX1QB06_9RHOO</name>
<reference evidence="8 9" key="1">
    <citation type="submission" date="2019-12" db="EMBL/GenBank/DDBJ databases">
        <title>Comparative genomics gives insights into the taxonomy of the Azoarcus-Aromatoleum group and reveals separate origins of nif in the plant-associated Azoarcus and non-plant-associated Aromatoleum sub-groups.</title>
        <authorList>
            <person name="Lafos M."/>
            <person name="Maluk M."/>
            <person name="Batista M."/>
            <person name="Junghare M."/>
            <person name="Carmona M."/>
            <person name="Faoro H."/>
            <person name="Cruz L.M."/>
            <person name="Battistoni F."/>
            <person name="De Souza E."/>
            <person name="Pedrosa F."/>
            <person name="Chen W.-M."/>
            <person name="Poole P.S."/>
            <person name="Dixon R.A."/>
            <person name="James E.K."/>
        </authorList>
    </citation>
    <scope>NUCLEOTIDE SEQUENCE [LARGE SCALE GENOMIC DNA]</scope>
    <source>
        <strain evidence="8 9">22Lin</strain>
    </source>
</reference>
<dbReference type="InterPro" id="IPR001789">
    <property type="entry name" value="Sig_transdc_resp-reg_receiver"/>
</dbReference>
<dbReference type="PROSITE" id="PS50110">
    <property type="entry name" value="RESPONSE_REGULATORY"/>
    <property type="match status" value="1"/>
</dbReference>
<evidence type="ECO:0000259" key="6">
    <source>
        <dbReference type="PROSITE" id="PS50110"/>
    </source>
</evidence>
<sequence length="220" mass="24411">MRLLLIEDDPMIGAGVQQALRQDGYAVDWVRDGIAAELAVRDNPYELLLLDLGLPRRDGIELLQRLRAAGNTLPVLVMTARDAVADRIRGLDAGADDYLVKPFDLDELGARVRALLRRQRGQARPVITLGALQLDPASHAVTLDGEPVRLSVREFALLSALLEQPGKPLSRAQLEERIYGWGEEVESNTVEVHIHSLRRKLGADWIRNLRGVGYYVPGQT</sequence>
<accession>A0ABX1QB06</accession>
<dbReference type="CDD" id="cd00383">
    <property type="entry name" value="trans_reg_C"/>
    <property type="match status" value="1"/>
</dbReference>
<dbReference type="InterPro" id="IPR036388">
    <property type="entry name" value="WH-like_DNA-bd_sf"/>
</dbReference>
<dbReference type="SMART" id="SM00862">
    <property type="entry name" value="Trans_reg_C"/>
    <property type="match status" value="1"/>
</dbReference>